<gene>
    <name evidence="1" type="ORF">POM88_053315</name>
</gene>
<dbReference type="Gene3D" id="1.25.40.10">
    <property type="entry name" value="Tetratricopeptide repeat domain"/>
    <property type="match status" value="1"/>
</dbReference>
<comment type="caution">
    <text evidence="1">The sequence shown here is derived from an EMBL/GenBank/DDBJ whole genome shotgun (WGS) entry which is preliminary data.</text>
</comment>
<organism evidence="1 2">
    <name type="scientific">Heracleum sosnowskyi</name>
    <dbReference type="NCBI Taxonomy" id="360622"/>
    <lineage>
        <taxon>Eukaryota</taxon>
        <taxon>Viridiplantae</taxon>
        <taxon>Streptophyta</taxon>
        <taxon>Embryophyta</taxon>
        <taxon>Tracheophyta</taxon>
        <taxon>Spermatophyta</taxon>
        <taxon>Magnoliopsida</taxon>
        <taxon>eudicotyledons</taxon>
        <taxon>Gunneridae</taxon>
        <taxon>Pentapetalae</taxon>
        <taxon>asterids</taxon>
        <taxon>campanulids</taxon>
        <taxon>Apiales</taxon>
        <taxon>Apiaceae</taxon>
        <taxon>Apioideae</taxon>
        <taxon>apioid superclade</taxon>
        <taxon>Tordylieae</taxon>
        <taxon>Tordyliinae</taxon>
        <taxon>Heracleum</taxon>
    </lineage>
</organism>
<dbReference type="PANTHER" id="PTHR47926">
    <property type="entry name" value="PENTATRICOPEPTIDE REPEAT-CONTAINING PROTEIN"/>
    <property type="match status" value="1"/>
</dbReference>
<proteinExistence type="predicted"/>
<reference evidence="1" key="1">
    <citation type="submission" date="2023-02" db="EMBL/GenBank/DDBJ databases">
        <title>Genome of toxic invasive species Heracleum sosnowskyi carries increased number of genes despite the absence of recent whole-genome duplications.</title>
        <authorList>
            <person name="Schelkunov M."/>
            <person name="Shtratnikova V."/>
            <person name="Makarenko M."/>
            <person name="Klepikova A."/>
            <person name="Omelchenko D."/>
            <person name="Novikova G."/>
            <person name="Obukhova E."/>
            <person name="Bogdanov V."/>
            <person name="Penin A."/>
            <person name="Logacheva M."/>
        </authorList>
    </citation>
    <scope>NUCLEOTIDE SEQUENCE</scope>
    <source>
        <strain evidence="1">Hsosn_3</strain>
        <tissue evidence="1">Leaf</tissue>
    </source>
</reference>
<sequence>MLNAVILLGFDGIVFKELVLINIMLTGCIRRSGTPFPARVTFVSLSSTFSHFGMAKDGGDVITMMRDKYRTNPILEHYTCMVKLCGRVGLISEAYDIKNRVKFEPGPTVRGALLYACYLHGNVDVDCGEIAALQVFLSWNQTMSTISSF</sequence>
<dbReference type="InterPro" id="IPR011990">
    <property type="entry name" value="TPR-like_helical_dom_sf"/>
</dbReference>
<dbReference type="EMBL" id="JAUIZM010000017">
    <property type="protein sequence ID" value="KAK1352376.1"/>
    <property type="molecule type" value="Genomic_DNA"/>
</dbReference>
<keyword evidence="2" id="KW-1185">Reference proteome</keyword>
<dbReference type="PANTHER" id="PTHR47926:SF515">
    <property type="entry name" value="UMP-CMP KINASE"/>
    <property type="match status" value="1"/>
</dbReference>
<dbReference type="AlphaFoldDB" id="A0AAD8GQR0"/>
<name>A0AAD8GQR0_9APIA</name>
<dbReference type="GO" id="GO:0003723">
    <property type="term" value="F:RNA binding"/>
    <property type="evidence" value="ECO:0007669"/>
    <property type="project" value="InterPro"/>
</dbReference>
<evidence type="ECO:0000313" key="2">
    <source>
        <dbReference type="Proteomes" id="UP001237642"/>
    </source>
</evidence>
<dbReference type="Proteomes" id="UP001237642">
    <property type="component" value="Unassembled WGS sequence"/>
</dbReference>
<dbReference type="InterPro" id="IPR046960">
    <property type="entry name" value="PPR_At4g14850-like_plant"/>
</dbReference>
<protein>
    <recommendedName>
        <fullName evidence="3">Pentatricopeptide repeat-containing protein</fullName>
    </recommendedName>
</protein>
<reference evidence="1" key="2">
    <citation type="submission" date="2023-05" db="EMBL/GenBank/DDBJ databases">
        <authorList>
            <person name="Schelkunov M.I."/>
        </authorList>
    </citation>
    <scope>NUCLEOTIDE SEQUENCE</scope>
    <source>
        <strain evidence="1">Hsosn_3</strain>
        <tissue evidence="1">Leaf</tissue>
    </source>
</reference>
<dbReference type="GO" id="GO:0009451">
    <property type="term" value="P:RNA modification"/>
    <property type="evidence" value="ECO:0007669"/>
    <property type="project" value="InterPro"/>
</dbReference>
<evidence type="ECO:0000313" key="1">
    <source>
        <dbReference type="EMBL" id="KAK1352376.1"/>
    </source>
</evidence>
<accession>A0AAD8GQR0</accession>
<evidence type="ECO:0008006" key="3">
    <source>
        <dbReference type="Google" id="ProtNLM"/>
    </source>
</evidence>